<dbReference type="InterPro" id="IPR000551">
    <property type="entry name" value="MerR-type_HTH_dom"/>
</dbReference>
<dbReference type="Gene3D" id="1.10.1660.10">
    <property type="match status" value="1"/>
</dbReference>
<dbReference type="PROSITE" id="PS50937">
    <property type="entry name" value="HTH_MERR_2"/>
    <property type="match status" value="1"/>
</dbReference>
<keyword evidence="3" id="KW-0238">DNA-binding</keyword>
<protein>
    <submittedName>
        <fullName evidence="6">MerR family transcriptional regulator</fullName>
    </submittedName>
</protein>
<dbReference type="InterPro" id="IPR047057">
    <property type="entry name" value="MerR_fam"/>
</dbReference>
<dbReference type="Proteomes" id="UP001596254">
    <property type="component" value="Unassembled WGS sequence"/>
</dbReference>
<proteinExistence type="predicted"/>
<dbReference type="EMBL" id="JBHSSK010000001">
    <property type="protein sequence ID" value="MFC6205941.1"/>
    <property type="molecule type" value="Genomic_DNA"/>
</dbReference>
<name>A0ABW1SNC8_9LACO</name>
<evidence type="ECO:0000256" key="4">
    <source>
        <dbReference type="ARBA" id="ARBA00023163"/>
    </source>
</evidence>
<dbReference type="PROSITE" id="PS00552">
    <property type="entry name" value="HTH_MERR_1"/>
    <property type="match status" value="1"/>
</dbReference>
<evidence type="ECO:0000256" key="3">
    <source>
        <dbReference type="ARBA" id="ARBA00023125"/>
    </source>
</evidence>
<reference evidence="7" key="1">
    <citation type="journal article" date="2019" name="Int. J. Syst. Evol. Microbiol.">
        <title>The Global Catalogue of Microorganisms (GCM) 10K type strain sequencing project: providing services to taxonomists for standard genome sequencing and annotation.</title>
        <authorList>
            <consortium name="The Broad Institute Genomics Platform"/>
            <consortium name="The Broad Institute Genome Sequencing Center for Infectious Disease"/>
            <person name="Wu L."/>
            <person name="Ma J."/>
        </authorList>
    </citation>
    <scope>NUCLEOTIDE SEQUENCE [LARGE SCALE GENOMIC DNA]</scope>
    <source>
        <strain evidence="7">CCM 8905</strain>
    </source>
</reference>
<evidence type="ECO:0000256" key="1">
    <source>
        <dbReference type="ARBA" id="ARBA00022491"/>
    </source>
</evidence>
<dbReference type="PANTHER" id="PTHR30204">
    <property type="entry name" value="REDOX-CYCLING DRUG-SENSING TRANSCRIPTIONAL ACTIVATOR SOXR"/>
    <property type="match status" value="1"/>
</dbReference>
<comment type="caution">
    <text evidence="6">The sequence shown here is derived from an EMBL/GenBank/DDBJ whole genome shotgun (WGS) entry which is preliminary data.</text>
</comment>
<feature type="domain" description="HTH merR-type" evidence="5">
    <location>
        <begin position="18"/>
        <end position="88"/>
    </location>
</feature>
<dbReference type="PANTHER" id="PTHR30204:SF65">
    <property type="entry name" value="HTH-TYPE TRANSCRIPTIONAL REGULATOR TNRA"/>
    <property type="match status" value="1"/>
</dbReference>
<evidence type="ECO:0000313" key="7">
    <source>
        <dbReference type="Proteomes" id="UP001596254"/>
    </source>
</evidence>
<keyword evidence="2" id="KW-0805">Transcription regulation</keyword>
<dbReference type="Pfam" id="PF13411">
    <property type="entry name" value="MerR_1"/>
    <property type="match status" value="1"/>
</dbReference>
<keyword evidence="7" id="KW-1185">Reference proteome</keyword>
<keyword evidence="4" id="KW-0804">Transcription</keyword>
<dbReference type="SMART" id="SM00422">
    <property type="entry name" value="HTH_MERR"/>
    <property type="match status" value="1"/>
</dbReference>
<gene>
    <name evidence="6" type="ORF">ACFP1G_00250</name>
</gene>
<dbReference type="RefSeq" id="WP_125692781.1">
    <property type="nucleotide sequence ID" value="NZ_JBHSSK010000001.1"/>
</dbReference>
<evidence type="ECO:0000256" key="2">
    <source>
        <dbReference type="ARBA" id="ARBA00023015"/>
    </source>
</evidence>
<dbReference type="InterPro" id="IPR009061">
    <property type="entry name" value="DNA-bd_dom_put_sf"/>
</dbReference>
<dbReference type="SUPFAM" id="SSF46955">
    <property type="entry name" value="Putative DNA-binding domain"/>
    <property type="match status" value="1"/>
</dbReference>
<keyword evidence="1" id="KW-0678">Repressor</keyword>
<organism evidence="6 7">
    <name type="scientific">Levilactobacillus tongjiangensis</name>
    <dbReference type="NCBI Taxonomy" id="2486023"/>
    <lineage>
        <taxon>Bacteria</taxon>
        <taxon>Bacillati</taxon>
        <taxon>Bacillota</taxon>
        <taxon>Bacilli</taxon>
        <taxon>Lactobacillales</taxon>
        <taxon>Lactobacillaceae</taxon>
        <taxon>Levilactobacillus</taxon>
    </lineage>
</organism>
<evidence type="ECO:0000259" key="5">
    <source>
        <dbReference type="PROSITE" id="PS50937"/>
    </source>
</evidence>
<accession>A0ABW1SNC8</accession>
<dbReference type="CDD" id="cd01105">
    <property type="entry name" value="HTH_GlnR-like"/>
    <property type="match status" value="1"/>
</dbReference>
<evidence type="ECO:0000313" key="6">
    <source>
        <dbReference type="EMBL" id="MFC6205941.1"/>
    </source>
</evidence>
<sequence>MAKFTEEVREFFDIRRLVFRIGELAAMTDVSARQLRYWEKKGLIASEEREDGQQARVYTFKTFVRVSMIKYYLDTGYTLAAAGKLAAERQDRVQYIHRFITRGMRGMAQVDGQMAINLGPFDETKTLMALIPEADTDAVHYKLLPNEEAQRVTQNTPA</sequence>